<evidence type="ECO:0000313" key="7">
    <source>
        <dbReference type="Proteomes" id="UP000182259"/>
    </source>
</evidence>
<dbReference type="PROSITE" id="PS50077">
    <property type="entry name" value="HEAT_REPEAT"/>
    <property type="match status" value="1"/>
</dbReference>
<dbReference type="GO" id="GO:0010265">
    <property type="term" value="P:SCF complex assembly"/>
    <property type="evidence" value="ECO:0007669"/>
    <property type="project" value="InterPro"/>
</dbReference>
<dbReference type="InterPro" id="IPR016024">
    <property type="entry name" value="ARM-type_fold"/>
</dbReference>
<name>A0A1L0BQF0_9ASCO</name>
<evidence type="ECO:0000256" key="3">
    <source>
        <dbReference type="ARBA" id="ARBA00022786"/>
    </source>
</evidence>
<dbReference type="Gene3D" id="1.25.10.10">
    <property type="entry name" value="Leucine-rich Repeat Variant"/>
    <property type="match status" value="1"/>
</dbReference>
<dbReference type="InterPro" id="IPR011989">
    <property type="entry name" value="ARM-like"/>
</dbReference>
<evidence type="ECO:0000256" key="1">
    <source>
        <dbReference type="ARBA" id="ARBA00007657"/>
    </source>
</evidence>
<dbReference type="Proteomes" id="UP000182259">
    <property type="component" value="Chromosome II"/>
</dbReference>
<feature type="repeat" description="HEAT" evidence="4">
    <location>
        <begin position="45"/>
        <end position="82"/>
    </location>
</feature>
<evidence type="ECO:0000256" key="2">
    <source>
        <dbReference type="ARBA" id="ARBA00022737"/>
    </source>
</evidence>
<evidence type="ECO:0000259" key="5">
    <source>
        <dbReference type="Pfam" id="PF08623"/>
    </source>
</evidence>
<organism evidence="6 7">
    <name type="scientific">Sungouiella intermedia</name>
    <dbReference type="NCBI Taxonomy" id="45354"/>
    <lineage>
        <taxon>Eukaryota</taxon>
        <taxon>Fungi</taxon>
        <taxon>Dikarya</taxon>
        <taxon>Ascomycota</taxon>
        <taxon>Saccharomycotina</taxon>
        <taxon>Pichiomycetes</taxon>
        <taxon>Metschnikowiaceae</taxon>
        <taxon>Sungouiella</taxon>
    </lineage>
</organism>
<dbReference type="AlphaFoldDB" id="A0A1L0BQF0"/>
<keyword evidence="2" id="KW-0677">Repeat</keyword>
<protein>
    <submittedName>
        <fullName evidence="6">CIC11C00000004090</fullName>
    </submittedName>
</protein>
<comment type="similarity">
    <text evidence="1">Belongs to the CAND family.</text>
</comment>
<proteinExistence type="inferred from homology"/>
<dbReference type="SUPFAM" id="SSF48371">
    <property type="entry name" value="ARM repeat"/>
    <property type="match status" value="1"/>
</dbReference>
<dbReference type="Pfam" id="PF08623">
    <property type="entry name" value="TIP120"/>
    <property type="match status" value="1"/>
</dbReference>
<feature type="domain" description="TATA-binding protein interacting (TIP20)" evidence="5">
    <location>
        <begin position="1089"/>
        <end position="1259"/>
    </location>
</feature>
<evidence type="ECO:0000256" key="4">
    <source>
        <dbReference type="PROSITE-ProRule" id="PRU00103"/>
    </source>
</evidence>
<gene>
    <name evidence="6" type="ORF">SAMEA4029009_CIC11G00000004090</name>
</gene>
<dbReference type="InterPro" id="IPR039852">
    <property type="entry name" value="CAND1/CAND2"/>
</dbReference>
<accession>A0A1L0BQF0</accession>
<dbReference type="InterPro" id="IPR013932">
    <property type="entry name" value="TATA-bd_TIP120"/>
</dbReference>
<sequence length="1271" mass="142278">MSTFNIRQLEDRARDVDPDLRYMALEDFQKNINDPKVQLRYVSTFIPTLFNLLSDSTTEVQNQAVKSFAPMVRHIEPAEIINVISRLYEEVNRASNTSKFTTSVPNLALRSIFNDSHSRFSKQLSRDVLDLLLPLLFASKTILTIDNIEILIDLIKNLGSTLTPAELSSMITSLVDGAYRESGIISKRSIMAIDCALQWVDSATSTNEEEIQFYDKVFADISNGYLQSRQDHSAKNICLTLFQVVLVHVKKVKGNVLLESSTQSNFSYIMGNIDLAGLSEVIDVEDLDIDVLVATNLVREDALITLSSLVVCIPYEVFAINYAASVVDTVNKAIVYDPFFDQGSDGYSDDEESVVDFSDDEEEIEQYEDGGENDGLAAKLRLQALVLLKHLIVSFPQFITTIYDEDLISLVVRAINDKNDMVSSEAIALSVLLVDRSCENDAVRSRSNSDVSMTTEGNRGKSLFFRLCDRYASQYETQIFDYLLTTKNIGRFSNTKALIESLIVGAGNSLSDSFLLNLYDRLETFKLNLKVYPDLIRLYRVILSNFELESIPVSLLTYIIGDLRKSLNDSSSYHGFIGEVLFVCRTLFELVSGNAAYEEELNKDFFASFATNVNLKQLSSDVKQNLLSTLTSFVVNLQITPGNLVSAIEIYQESLNYEVTVNFTIENLVTVCNKKPELFSSPELCGLIVAKLNAYLSSSDASLYSSSLLLLDTIFEKTNYHGDPVDLISLSANIFDLLMISNDLTLVNKGLRILGHILDHIPADGAYFENLIVNVINTKFVDVDDVDLSSIEYLISQLTKHHTLSADDLFTIGMTKLTLKNFISSKILAMIALLNNLVDKVEGAQSELIKFAHDGDLSVAIDKIIFDIHFLGCISLKITSTKITFDDFFAILNSDANEQVCLAAARALGLCITRDLDKYLPTLLNCYLASNRDERNKGSLVLVSIKQVLKEDSAQEKSGSFSFIWNSIIQVLGSREENLVHADVAELRLAGLILSQVADLDKVENYESRILQILDLNSGDVCNEFMVYTSVVIIKQLLSTTNDDFNIVLIEKMLQFLSILNLELKQAIVSTLLTGIYNKSVSLSGIINDVILPNIYEELSAKEEFKKVIPMGPYKYVVDEGLEVRKLSFELLSAIISVDTEKMENNDSVVDQVHMFEVLLVKGLNDLENDIVNLTVLNLLQLIQNDENILTKITNQHELIASLTKVISKKLRSKASTQELESYENTLRSVIKLSKVINRALTNSNGLSSEWSSFYHEIKNKHHLLFSSMEQ</sequence>
<dbReference type="InterPro" id="IPR021133">
    <property type="entry name" value="HEAT_type_2"/>
</dbReference>
<dbReference type="PANTHER" id="PTHR12696">
    <property type="entry name" value="TIP120"/>
    <property type="match status" value="1"/>
</dbReference>
<dbReference type="EMBL" id="LT635765">
    <property type="protein sequence ID" value="SGZ52434.1"/>
    <property type="molecule type" value="Genomic_DNA"/>
</dbReference>
<evidence type="ECO:0000313" key="6">
    <source>
        <dbReference type="EMBL" id="SGZ52434.1"/>
    </source>
</evidence>
<reference evidence="7" key="1">
    <citation type="submission" date="2016-10" db="EMBL/GenBank/DDBJ databases">
        <authorList>
            <person name="Geijer C."/>
            <person name="Jareborg N."/>
            <person name="Dainat J."/>
        </authorList>
    </citation>
    <scope>NUCLEOTIDE SEQUENCE [LARGE SCALE GENOMIC DNA]</scope>
    <source>
        <strain evidence="7">PYCC 4715</strain>
    </source>
</reference>
<keyword evidence="3" id="KW-0833">Ubl conjugation pathway</keyword>